<proteinExistence type="predicted"/>
<comment type="caution">
    <text evidence="1">The sequence shown here is derived from an EMBL/GenBank/DDBJ whole genome shotgun (WGS) entry which is preliminary data.</text>
</comment>
<gene>
    <name evidence="1" type="ORF">L195_g050129</name>
</gene>
<dbReference type="Proteomes" id="UP000236291">
    <property type="component" value="Unassembled WGS sequence"/>
</dbReference>
<dbReference type="EMBL" id="ASHM01075502">
    <property type="protein sequence ID" value="PNX56918.1"/>
    <property type="molecule type" value="Genomic_DNA"/>
</dbReference>
<sequence length="63" mass="6760">MSKDSIAPFKNISMSYSSTKTVEVPSVGKWKEIASAAITKEAIDREACAGIEHFSGGKVNKNL</sequence>
<reference evidence="1 2" key="1">
    <citation type="journal article" date="2014" name="Am. J. Bot.">
        <title>Genome assembly and annotation for red clover (Trifolium pratense; Fabaceae).</title>
        <authorList>
            <person name="Istvanek J."/>
            <person name="Jaros M."/>
            <person name="Krenek A."/>
            <person name="Repkova J."/>
        </authorList>
    </citation>
    <scope>NUCLEOTIDE SEQUENCE [LARGE SCALE GENOMIC DNA]</scope>
    <source>
        <strain evidence="2">cv. Tatra</strain>
        <tissue evidence="1">Young leaves</tissue>
    </source>
</reference>
<dbReference type="AlphaFoldDB" id="A0A2K3JSD5"/>
<evidence type="ECO:0000313" key="2">
    <source>
        <dbReference type="Proteomes" id="UP000236291"/>
    </source>
</evidence>
<organism evidence="1 2">
    <name type="scientific">Trifolium pratense</name>
    <name type="common">Red clover</name>
    <dbReference type="NCBI Taxonomy" id="57577"/>
    <lineage>
        <taxon>Eukaryota</taxon>
        <taxon>Viridiplantae</taxon>
        <taxon>Streptophyta</taxon>
        <taxon>Embryophyta</taxon>
        <taxon>Tracheophyta</taxon>
        <taxon>Spermatophyta</taxon>
        <taxon>Magnoliopsida</taxon>
        <taxon>eudicotyledons</taxon>
        <taxon>Gunneridae</taxon>
        <taxon>Pentapetalae</taxon>
        <taxon>rosids</taxon>
        <taxon>fabids</taxon>
        <taxon>Fabales</taxon>
        <taxon>Fabaceae</taxon>
        <taxon>Papilionoideae</taxon>
        <taxon>50 kb inversion clade</taxon>
        <taxon>NPAAA clade</taxon>
        <taxon>Hologalegina</taxon>
        <taxon>IRL clade</taxon>
        <taxon>Trifolieae</taxon>
        <taxon>Trifolium</taxon>
    </lineage>
</organism>
<name>A0A2K3JSD5_TRIPR</name>
<accession>A0A2K3JSD5</accession>
<protein>
    <submittedName>
        <fullName evidence="1">Uncharacterized protein</fullName>
    </submittedName>
</protein>
<reference evidence="1 2" key="2">
    <citation type="journal article" date="2017" name="Front. Plant Sci.">
        <title>Gene Classification and Mining of Molecular Markers Useful in Red Clover (Trifolium pratense) Breeding.</title>
        <authorList>
            <person name="Istvanek J."/>
            <person name="Dluhosova J."/>
            <person name="Dluhos P."/>
            <person name="Patkova L."/>
            <person name="Nedelnik J."/>
            <person name="Repkova J."/>
        </authorList>
    </citation>
    <scope>NUCLEOTIDE SEQUENCE [LARGE SCALE GENOMIC DNA]</scope>
    <source>
        <strain evidence="2">cv. Tatra</strain>
        <tissue evidence="1">Young leaves</tissue>
    </source>
</reference>
<evidence type="ECO:0000313" key="1">
    <source>
        <dbReference type="EMBL" id="PNX56918.1"/>
    </source>
</evidence>